<dbReference type="AlphaFoldDB" id="A0A4P6XGV3"/>
<keyword evidence="1" id="KW-0472">Membrane</keyword>
<feature type="transmembrane region" description="Helical" evidence="1">
    <location>
        <begin position="44"/>
        <end position="66"/>
    </location>
</feature>
<keyword evidence="1" id="KW-0812">Transmembrane</keyword>
<gene>
    <name evidence="2" type="ORF">METSCH_A04990</name>
</gene>
<keyword evidence="3" id="KW-1185">Reference proteome</keyword>
<proteinExistence type="predicted"/>
<organism evidence="2 3">
    <name type="scientific">Metschnikowia aff. pulcherrima</name>
    <dbReference type="NCBI Taxonomy" id="2163413"/>
    <lineage>
        <taxon>Eukaryota</taxon>
        <taxon>Fungi</taxon>
        <taxon>Dikarya</taxon>
        <taxon>Ascomycota</taxon>
        <taxon>Saccharomycotina</taxon>
        <taxon>Pichiomycetes</taxon>
        <taxon>Metschnikowiaceae</taxon>
        <taxon>Metschnikowia</taxon>
    </lineage>
</organism>
<protein>
    <submittedName>
        <fullName evidence="2">Uncharacterized protein</fullName>
    </submittedName>
</protein>
<evidence type="ECO:0000256" key="1">
    <source>
        <dbReference type="SAM" id="Phobius"/>
    </source>
</evidence>
<evidence type="ECO:0000313" key="3">
    <source>
        <dbReference type="Proteomes" id="UP000292447"/>
    </source>
</evidence>
<reference evidence="3" key="1">
    <citation type="submission" date="2019-03" db="EMBL/GenBank/DDBJ databases">
        <title>Snf2 controls pulcherriminic acid biosynthesis and connects pigmentation and antifungal activity of the yeast Metschnikowia pulcherrima.</title>
        <authorList>
            <person name="Gore-Lloyd D."/>
            <person name="Sumann I."/>
            <person name="Brachmann A.O."/>
            <person name="Schneeberger K."/>
            <person name="Ortiz-Merino R.A."/>
            <person name="Moreno-Beltran M."/>
            <person name="Schlaefli M."/>
            <person name="Kirner P."/>
            <person name="Santos Kron A."/>
            <person name="Wolfe K.H."/>
            <person name="Piel J."/>
            <person name="Ahrens C.H."/>
            <person name="Henk D."/>
            <person name="Freimoser F.M."/>
        </authorList>
    </citation>
    <scope>NUCLEOTIDE SEQUENCE [LARGE SCALE GENOMIC DNA]</scope>
    <source>
        <strain evidence="3">APC 1.2</strain>
    </source>
</reference>
<sequence>MNKLGPLYSYITGLDAEFVRVLSQRTYTHSLIQNPVSKTITECLFVAFVVLFCYEVLYWSGIYLNLWEYHAKDIFKEVPVHCAHVYVRLNVASRKDVGKVRLYYQLKRESPYNILKWKELNEKGAEIFELNQFVKYHFEFSPEDFENNPEPELGSTIEHLREKTLSTFLRSSIHAKFYPHVKQILPEDVYIFNNKMQEVTPEQNQSYLSKVHIETGNVIDSIILV</sequence>
<dbReference type="EMBL" id="CP034456">
    <property type="protein sequence ID" value="QBM85869.1"/>
    <property type="molecule type" value="Genomic_DNA"/>
</dbReference>
<accession>A0A4P6XGV3</accession>
<dbReference type="Proteomes" id="UP000292447">
    <property type="component" value="Chromosome I"/>
</dbReference>
<name>A0A4P6XGV3_9ASCO</name>
<keyword evidence="1" id="KW-1133">Transmembrane helix</keyword>
<evidence type="ECO:0000313" key="2">
    <source>
        <dbReference type="EMBL" id="QBM85869.1"/>
    </source>
</evidence>